<dbReference type="Proteomes" id="UP000021210">
    <property type="component" value="Unassembled WGS sequence"/>
</dbReference>
<comment type="caution">
    <text evidence="1">The sequence shown here is derived from an EMBL/GenBank/DDBJ whole genome shotgun (WGS) entry which is preliminary data.</text>
</comment>
<dbReference type="AlphaFoldDB" id="A0A829QG93"/>
<proteinExistence type="predicted"/>
<reference evidence="1 2" key="1">
    <citation type="submission" date="2013-12" db="EMBL/GenBank/DDBJ databases">
        <authorList>
            <person name="Zelazny A."/>
            <person name="Olivier K."/>
            <person name="Holland S."/>
            <person name="Lenaerts A."/>
            <person name="Ordway D."/>
            <person name="DeGroote M.A."/>
            <person name="Parker T."/>
            <person name="Sizemore C."/>
            <person name="Tallon L.J."/>
            <person name="Sadzewicz L.K."/>
            <person name="Sengamalay N."/>
            <person name="Fraser C.M."/>
            <person name="Hine E."/>
            <person name="Shefchek K.A."/>
            <person name="Das S.P."/>
            <person name="Tettelin H."/>
        </authorList>
    </citation>
    <scope>NUCLEOTIDE SEQUENCE [LARGE SCALE GENOMIC DNA]</scope>
    <source>
        <strain evidence="1 2">1948</strain>
    </source>
</reference>
<gene>
    <name evidence="1" type="ORF">I542_1726</name>
</gene>
<name>A0A829QG93_9MYCO</name>
<protein>
    <submittedName>
        <fullName evidence="1">Putative oxidoreductase domain protein</fullName>
    </submittedName>
</protein>
<sequence length="89" mass="9980">MLAVPVPDSLLRAAGTVMDQIGRYVPWETPMTEAGMQYYTQMPASDDTPSERELGITYRDPRETLADTVVSLRAGRTTSKLWGLWPFSE</sequence>
<dbReference type="EMBL" id="JAOH01000002">
    <property type="protein sequence ID" value="EUA61583.1"/>
    <property type="molecule type" value="Genomic_DNA"/>
</dbReference>
<accession>A0A829QG93</accession>
<organism evidence="1 2">
    <name type="scientific">Mycobacteroides abscessus 1948</name>
    <dbReference type="NCBI Taxonomy" id="1299323"/>
    <lineage>
        <taxon>Bacteria</taxon>
        <taxon>Bacillati</taxon>
        <taxon>Actinomycetota</taxon>
        <taxon>Actinomycetes</taxon>
        <taxon>Mycobacteriales</taxon>
        <taxon>Mycobacteriaceae</taxon>
        <taxon>Mycobacteroides</taxon>
        <taxon>Mycobacteroides abscessus</taxon>
    </lineage>
</organism>
<evidence type="ECO:0000313" key="2">
    <source>
        <dbReference type="Proteomes" id="UP000021210"/>
    </source>
</evidence>
<evidence type="ECO:0000313" key="1">
    <source>
        <dbReference type="EMBL" id="EUA61583.1"/>
    </source>
</evidence>